<proteinExistence type="predicted"/>
<comment type="caution">
    <text evidence="2">The sequence shown here is derived from an EMBL/GenBank/DDBJ whole genome shotgun (WGS) entry which is preliminary data.</text>
</comment>
<keyword evidence="1" id="KW-0560">Oxidoreductase</keyword>
<accession>A0A9P8XYZ3</accession>
<dbReference type="OrthoDB" id="2898509at2759"/>
<dbReference type="PANTHER" id="PTHR47534:SF3">
    <property type="entry name" value="ALCOHOL DEHYDROGENASE-LIKE C-TERMINAL DOMAIN-CONTAINING PROTEIN"/>
    <property type="match status" value="1"/>
</dbReference>
<dbReference type="InterPro" id="IPR052228">
    <property type="entry name" value="Sec_Metab_Biosynth_Oxidored"/>
</dbReference>
<dbReference type="InterPro" id="IPR036291">
    <property type="entry name" value="NAD(P)-bd_dom_sf"/>
</dbReference>
<dbReference type="PRINTS" id="PR00081">
    <property type="entry name" value="GDHRDH"/>
</dbReference>
<organism evidence="2 3">
    <name type="scientific">Microdochium trichocladiopsis</name>
    <dbReference type="NCBI Taxonomy" id="1682393"/>
    <lineage>
        <taxon>Eukaryota</taxon>
        <taxon>Fungi</taxon>
        <taxon>Dikarya</taxon>
        <taxon>Ascomycota</taxon>
        <taxon>Pezizomycotina</taxon>
        <taxon>Sordariomycetes</taxon>
        <taxon>Xylariomycetidae</taxon>
        <taxon>Xylariales</taxon>
        <taxon>Microdochiaceae</taxon>
        <taxon>Microdochium</taxon>
    </lineage>
</organism>
<dbReference type="SUPFAM" id="SSF51735">
    <property type="entry name" value="NAD(P)-binding Rossmann-fold domains"/>
    <property type="match status" value="1"/>
</dbReference>
<dbReference type="InterPro" id="IPR002347">
    <property type="entry name" value="SDR_fam"/>
</dbReference>
<evidence type="ECO:0000256" key="1">
    <source>
        <dbReference type="ARBA" id="ARBA00023002"/>
    </source>
</evidence>
<keyword evidence="3" id="KW-1185">Reference proteome</keyword>
<evidence type="ECO:0008006" key="4">
    <source>
        <dbReference type="Google" id="ProtNLM"/>
    </source>
</evidence>
<dbReference type="EMBL" id="JAGTJQ010000009">
    <property type="protein sequence ID" value="KAH7025114.1"/>
    <property type="molecule type" value="Genomic_DNA"/>
</dbReference>
<dbReference type="Pfam" id="PF00106">
    <property type="entry name" value="adh_short"/>
    <property type="match status" value="1"/>
</dbReference>
<name>A0A9P8XYZ3_9PEZI</name>
<protein>
    <recommendedName>
        <fullName evidence="4">NAD(P)-binding protein</fullName>
    </recommendedName>
</protein>
<sequence>MPTHAVVRESNAGITPADAPRVAVFTGGTAGIGKATLQKLVAVGTEIKVYVIGRNGPTHAGFLDELRASNSKAEIVWLEGQVSLLSETRRLCDEIKSKEKSLDLLFMSAGYVPLGGRKDTSEGYDTTMAMSFWTRALLANQLLPLLRAGASSTSSNSTTNNNPRVISIYAAGMEKANIPLDDLDLKSKSNFGIMNWAATCASLNTVYLDHLASDPQNAGVVFIHNHPGVVETDIILKGWNEGSWGPTLIRWVRPVMSFFQRFSREPPISPEESGEKSLFLITSAMYGGKGVAVPNKDGVEEKAGGEKGKTLAGGDNGSVFVVLPRGNCEQPKEVLEKLYVNGGKEKLVAETEKVLKPYV</sequence>
<evidence type="ECO:0000313" key="3">
    <source>
        <dbReference type="Proteomes" id="UP000756346"/>
    </source>
</evidence>
<gene>
    <name evidence="2" type="ORF">B0I36DRAFT_387476</name>
</gene>
<dbReference type="Proteomes" id="UP000756346">
    <property type="component" value="Unassembled WGS sequence"/>
</dbReference>
<evidence type="ECO:0000313" key="2">
    <source>
        <dbReference type="EMBL" id="KAH7025114.1"/>
    </source>
</evidence>
<dbReference type="GeneID" id="70190724"/>
<reference evidence="2" key="1">
    <citation type="journal article" date="2021" name="Nat. Commun.">
        <title>Genetic determinants of endophytism in the Arabidopsis root mycobiome.</title>
        <authorList>
            <person name="Mesny F."/>
            <person name="Miyauchi S."/>
            <person name="Thiergart T."/>
            <person name="Pickel B."/>
            <person name="Atanasova L."/>
            <person name="Karlsson M."/>
            <person name="Huettel B."/>
            <person name="Barry K.W."/>
            <person name="Haridas S."/>
            <person name="Chen C."/>
            <person name="Bauer D."/>
            <person name="Andreopoulos W."/>
            <person name="Pangilinan J."/>
            <person name="LaButti K."/>
            <person name="Riley R."/>
            <person name="Lipzen A."/>
            <person name="Clum A."/>
            <person name="Drula E."/>
            <person name="Henrissat B."/>
            <person name="Kohler A."/>
            <person name="Grigoriev I.V."/>
            <person name="Martin F.M."/>
            <person name="Hacquard S."/>
        </authorList>
    </citation>
    <scope>NUCLEOTIDE SEQUENCE</scope>
    <source>
        <strain evidence="2">MPI-CAGE-CH-0230</strain>
    </source>
</reference>
<dbReference type="PANTHER" id="PTHR47534">
    <property type="entry name" value="YALI0E05731P"/>
    <property type="match status" value="1"/>
</dbReference>
<dbReference type="AlphaFoldDB" id="A0A9P8XYZ3"/>
<dbReference type="GO" id="GO:0016491">
    <property type="term" value="F:oxidoreductase activity"/>
    <property type="evidence" value="ECO:0007669"/>
    <property type="project" value="UniProtKB-KW"/>
</dbReference>
<dbReference type="RefSeq" id="XP_046008662.1">
    <property type="nucleotide sequence ID" value="XM_046161178.1"/>
</dbReference>
<dbReference type="Gene3D" id="3.40.50.720">
    <property type="entry name" value="NAD(P)-binding Rossmann-like Domain"/>
    <property type="match status" value="1"/>
</dbReference>